<reference evidence="1" key="1">
    <citation type="journal article" date="2015" name="Proc. Natl. Acad. Sci. U.S.A.">
        <title>Networks of energetic and metabolic interactions define dynamics in microbial communities.</title>
        <authorList>
            <person name="Embree M."/>
            <person name="Liu J.K."/>
            <person name="Al-Bassam M.M."/>
            <person name="Zengler K."/>
        </authorList>
    </citation>
    <scope>NUCLEOTIDE SEQUENCE</scope>
</reference>
<sequence length="267" mass="30277">MSLKEDWLQKAKEIQEKNDKIMARIPEEYRHYVQHLSRASKVAKKVVQLDKELEGAGYFTTENGTYLNITNAYLTVAGKNAMLTDWVEEKDYRFSIENEIITLKEKFFIKSVIKITNEKGEEIRRATSTVPVNIGGSGVDRTNPFENGETSAVGRALTFLGMGRQLGEIASYEEVVEADRLGEEQQQVAKEGFIIDSFEFKDETRNAGKIRLVDSNGELQVIAGWGRVFKEFISKVDVGSRVKIKTEPFTTQTQEQAQKLVEYECVA</sequence>
<proteinExistence type="predicted"/>
<name>A0A0W8E1S1_9ZZZZ</name>
<dbReference type="AlphaFoldDB" id="A0A0W8E1S1"/>
<accession>A0A0W8E1S1</accession>
<evidence type="ECO:0000313" key="1">
    <source>
        <dbReference type="EMBL" id="KUG02600.1"/>
    </source>
</evidence>
<comment type="caution">
    <text evidence="1">The sequence shown here is derived from an EMBL/GenBank/DDBJ whole genome shotgun (WGS) entry which is preliminary data.</text>
</comment>
<gene>
    <name evidence="1" type="ORF">ASZ90_019968</name>
</gene>
<protein>
    <submittedName>
        <fullName evidence="1">Uncharacterized protein</fullName>
    </submittedName>
</protein>
<dbReference type="EMBL" id="LNQE01001916">
    <property type="protein sequence ID" value="KUG02600.1"/>
    <property type="molecule type" value="Genomic_DNA"/>
</dbReference>
<organism evidence="1">
    <name type="scientific">hydrocarbon metagenome</name>
    <dbReference type="NCBI Taxonomy" id="938273"/>
    <lineage>
        <taxon>unclassified sequences</taxon>
        <taxon>metagenomes</taxon>
        <taxon>ecological metagenomes</taxon>
    </lineage>
</organism>